<sequence>MQTKIIESNTLLYGVKCEQYWPQSFTAESRYDDITVCCVPYEEWADCVVRVLEVTKEEYIFLHEVLTTPKYIRTPIELKRQVVNLTSSNNAENASTAGKIVEECQRMEEFVKEHIMLDADEGNVKENIHKNKSADALLPSAVNQEIGKFYIIHAHNT</sequence>
<proteinExistence type="predicted"/>
<dbReference type="GO" id="GO:0004725">
    <property type="term" value="F:protein tyrosine phosphatase activity"/>
    <property type="evidence" value="ECO:0007669"/>
    <property type="project" value="InterPro"/>
</dbReference>
<accession>A0A7J7JQ37</accession>
<reference evidence="2" key="1">
    <citation type="submission" date="2020-06" db="EMBL/GenBank/DDBJ databases">
        <title>Draft genome of Bugula neritina, a colonial animal packing powerful symbionts and potential medicines.</title>
        <authorList>
            <person name="Rayko M."/>
        </authorList>
    </citation>
    <scope>NUCLEOTIDE SEQUENCE [LARGE SCALE GENOMIC DNA]</scope>
    <source>
        <strain evidence="2">Kwan_BN1</strain>
    </source>
</reference>
<dbReference type="EMBL" id="VXIV02002023">
    <property type="protein sequence ID" value="KAF6027791.1"/>
    <property type="molecule type" value="Genomic_DNA"/>
</dbReference>
<evidence type="ECO:0000313" key="2">
    <source>
        <dbReference type="EMBL" id="KAF6027791.1"/>
    </source>
</evidence>
<dbReference type="InterPro" id="IPR000242">
    <property type="entry name" value="PTP_cat"/>
</dbReference>
<organism evidence="2 3">
    <name type="scientific">Bugula neritina</name>
    <name type="common">Brown bryozoan</name>
    <name type="synonym">Sertularia neritina</name>
    <dbReference type="NCBI Taxonomy" id="10212"/>
    <lineage>
        <taxon>Eukaryota</taxon>
        <taxon>Metazoa</taxon>
        <taxon>Spiralia</taxon>
        <taxon>Lophotrochozoa</taxon>
        <taxon>Bryozoa</taxon>
        <taxon>Gymnolaemata</taxon>
        <taxon>Cheilostomatida</taxon>
        <taxon>Flustrina</taxon>
        <taxon>Buguloidea</taxon>
        <taxon>Bugulidae</taxon>
        <taxon>Bugula</taxon>
    </lineage>
</organism>
<evidence type="ECO:0000259" key="1">
    <source>
        <dbReference type="Pfam" id="PF00102"/>
    </source>
</evidence>
<dbReference type="Proteomes" id="UP000593567">
    <property type="component" value="Unassembled WGS sequence"/>
</dbReference>
<gene>
    <name evidence="2" type="ORF">EB796_013896</name>
</gene>
<feature type="domain" description="Tyrosine-protein phosphatase" evidence="1">
    <location>
        <begin position="15"/>
        <end position="60"/>
    </location>
</feature>
<keyword evidence="3" id="KW-1185">Reference proteome</keyword>
<protein>
    <recommendedName>
        <fullName evidence="1">Tyrosine-protein phosphatase domain-containing protein</fullName>
    </recommendedName>
</protein>
<dbReference type="Gene3D" id="3.90.190.10">
    <property type="entry name" value="Protein tyrosine phosphatase superfamily"/>
    <property type="match status" value="1"/>
</dbReference>
<dbReference type="InterPro" id="IPR029021">
    <property type="entry name" value="Prot-tyrosine_phosphatase-like"/>
</dbReference>
<dbReference type="SUPFAM" id="SSF52799">
    <property type="entry name" value="(Phosphotyrosine protein) phosphatases II"/>
    <property type="match status" value="1"/>
</dbReference>
<name>A0A7J7JQ37_BUGNE</name>
<dbReference type="AlphaFoldDB" id="A0A7J7JQ37"/>
<dbReference type="Pfam" id="PF00102">
    <property type="entry name" value="Y_phosphatase"/>
    <property type="match status" value="1"/>
</dbReference>
<evidence type="ECO:0000313" key="3">
    <source>
        <dbReference type="Proteomes" id="UP000593567"/>
    </source>
</evidence>
<comment type="caution">
    <text evidence="2">The sequence shown here is derived from an EMBL/GenBank/DDBJ whole genome shotgun (WGS) entry which is preliminary data.</text>
</comment>